<reference evidence="1" key="2">
    <citation type="journal article" date="2015" name="Data Brief">
        <title>Shoot transcriptome of the giant reed, Arundo donax.</title>
        <authorList>
            <person name="Barrero R.A."/>
            <person name="Guerrero F.D."/>
            <person name="Moolhuijzen P."/>
            <person name="Goolsby J.A."/>
            <person name="Tidwell J."/>
            <person name="Bellgard S.E."/>
            <person name="Bellgard M.I."/>
        </authorList>
    </citation>
    <scope>NUCLEOTIDE SEQUENCE</scope>
    <source>
        <tissue evidence="1">Shoot tissue taken approximately 20 cm above the soil surface</tissue>
    </source>
</reference>
<evidence type="ECO:0000313" key="1">
    <source>
        <dbReference type="EMBL" id="JAD16091.1"/>
    </source>
</evidence>
<dbReference type="AlphaFoldDB" id="A0A0A9TU29"/>
<name>A0A0A9TU29_ARUDO</name>
<sequence length="43" mass="4898">MVTIVLLETLFMSKMQLVLCLDGVFSKQLLHAQFIHLTFISTS</sequence>
<organism evidence="1">
    <name type="scientific">Arundo donax</name>
    <name type="common">Giant reed</name>
    <name type="synonym">Donax arundinaceus</name>
    <dbReference type="NCBI Taxonomy" id="35708"/>
    <lineage>
        <taxon>Eukaryota</taxon>
        <taxon>Viridiplantae</taxon>
        <taxon>Streptophyta</taxon>
        <taxon>Embryophyta</taxon>
        <taxon>Tracheophyta</taxon>
        <taxon>Spermatophyta</taxon>
        <taxon>Magnoliopsida</taxon>
        <taxon>Liliopsida</taxon>
        <taxon>Poales</taxon>
        <taxon>Poaceae</taxon>
        <taxon>PACMAD clade</taxon>
        <taxon>Arundinoideae</taxon>
        <taxon>Arundineae</taxon>
        <taxon>Arundo</taxon>
    </lineage>
</organism>
<dbReference type="EMBL" id="GBRH01281804">
    <property type="protein sequence ID" value="JAD16091.1"/>
    <property type="molecule type" value="Transcribed_RNA"/>
</dbReference>
<accession>A0A0A9TU29</accession>
<reference evidence="1" key="1">
    <citation type="submission" date="2014-09" db="EMBL/GenBank/DDBJ databases">
        <authorList>
            <person name="Magalhaes I.L.F."/>
            <person name="Oliveira U."/>
            <person name="Santos F.R."/>
            <person name="Vidigal T.H.D.A."/>
            <person name="Brescovit A.D."/>
            <person name="Santos A.J."/>
        </authorList>
    </citation>
    <scope>NUCLEOTIDE SEQUENCE</scope>
    <source>
        <tissue evidence="1">Shoot tissue taken approximately 20 cm above the soil surface</tissue>
    </source>
</reference>
<proteinExistence type="predicted"/>
<protein>
    <submittedName>
        <fullName evidence="1">Uncharacterized protein</fullName>
    </submittedName>
</protein>